<reference evidence="2" key="2">
    <citation type="submission" date="2021-03" db="UniProtKB">
        <authorList>
            <consortium name="EnsemblPlants"/>
        </authorList>
    </citation>
    <scope>IDENTIFICATION</scope>
</reference>
<dbReference type="Gramene" id="evm.model.01.580">
    <property type="protein sequence ID" value="cds.evm.model.01.580"/>
    <property type="gene ID" value="evm.TU.01.580"/>
</dbReference>
<keyword evidence="3" id="KW-1185">Reference proteome</keyword>
<dbReference type="EnsemblPlants" id="evm.model.01.580">
    <property type="protein sequence ID" value="cds.evm.model.01.580"/>
    <property type="gene ID" value="evm.TU.01.580"/>
</dbReference>
<sequence length="108" mass="12293">MTQRPGKEHQTSHRMNTTETPHSGRNGGEFEQAGDEILERRKLERDAAAARAAQDDAPLNQLDTSNRRPRGRPRGSIIKRHGDTPRGITLEFPRTLRRINLRMRGTSQ</sequence>
<name>A0A803NPT1_CANSA</name>
<feature type="compositionally biased region" description="Polar residues" evidence="1">
    <location>
        <begin position="13"/>
        <end position="23"/>
    </location>
</feature>
<feature type="compositionally biased region" description="Basic and acidic residues" evidence="1">
    <location>
        <begin position="1"/>
        <end position="11"/>
    </location>
</feature>
<reference evidence="2" key="1">
    <citation type="submission" date="2018-11" db="EMBL/GenBank/DDBJ databases">
        <authorList>
            <person name="Grassa J C."/>
        </authorList>
    </citation>
    <scope>NUCLEOTIDE SEQUENCE [LARGE SCALE GENOMIC DNA]</scope>
</reference>
<feature type="compositionally biased region" description="Basic and acidic residues" evidence="1">
    <location>
        <begin position="37"/>
        <end position="48"/>
    </location>
</feature>
<evidence type="ECO:0000313" key="2">
    <source>
        <dbReference type="EnsemblPlants" id="cds.evm.model.01.580"/>
    </source>
</evidence>
<evidence type="ECO:0000313" key="3">
    <source>
        <dbReference type="Proteomes" id="UP000596661"/>
    </source>
</evidence>
<organism evidence="2 3">
    <name type="scientific">Cannabis sativa</name>
    <name type="common">Hemp</name>
    <name type="synonym">Marijuana</name>
    <dbReference type="NCBI Taxonomy" id="3483"/>
    <lineage>
        <taxon>Eukaryota</taxon>
        <taxon>Viridiplantae</taxon>
        <taxon>Streptophyta</taxon>
        <taxon>Embryophyta</taxon>
        <taxon>Tracheophyta</taxon>
        <taxon>Spermatophyta</taxon>
        <taxon>Magnoliopsida</taxon>
        <taxon>eudicotyledons</taxon>
        <taxon>Gunneridae</taxon>
        <taxon>Pentapetalae</taxon>
        <taxon>rosids</taxon>
        <taxon>fabids</taxon>
        <taxon>Rosales</taxon>
        <taxon>Cannabaceae</taxon>
        <taxon>Cannabis</taxon>
    </lineage>
</organism>
<dbReference type="Proteomes" id="UP000596661">
    <property type="component" value="Chromosome 1"/>
</dbReference>
<dbReference type="EMBL" id="UZAU01000018">
    <property type="status" value="NOT_ANNOTATED_CDS"/>
    <property type="molecule type" value="Genomic_DNA"/>
</dbReference>
<dbReference type="AlphaFoldDB" id="A0A803NPT1"/>
<evidence type="ECO:0000256" key="1">
    <source>
        <dbReference type="SAM" id="MobiDB-lite"/>
    </source>
</evidence>
<protein>
    <submittedName>
        <fullName evidence="2">Uncharacterized protein</fullName>
    </submittedName>
</protein>
<feature type="compositionally biased region" description="Basic residues" evidence="1">
    <location>
        <begin position="67"/>
        <end position="79"/>
    </location>
</feature>
<proteinExistence type="predicted"/>
<accession>A0A803NPT1</accession>
<feature type="region of interest" description="Disordered" evidence="1">
    <location>
        <begin position="1"/>
        <end position="88"/>
    </location>
</feature>